<accession>A0ACB8CA61</accession>
<name>A0ACB8CA61_DERSI</name>
<sequence>MVEVAGSLRDVQYVRKTWPVSPQKSEPSTFASGFPSTADEPTAGAATSSATQRLIGWRAPHWIWRFSPSPLWRRWNRPRELTSMRGCTPSSPRRCFYAGVSDARGSQLIDFTSQHGLAVLNDPLSPPTYETAYVSSWIDVTLATPALLSGGYSWEVSWDDSLSEHRYIQVSIGSDTRSRVRRLTRVGLHDLNASLVRDPWFRVVQGAVLRSPTALDLVLSKFHQIYGRAYKRNLRPDKSSYRSKPWWTPQLAAERKGVLAMRRRFQRCHDELLRQQFRSEYSAALALSVHM</sequence>
<comment type="caution">
    <text evidence="1">The sequence shown here is derived from an EMBL/GenBank/DDBJ whole genome shotgun (WGS) entry which is preliminary data.</text>
</comment>
<gene>
    <name evidence="1" type="ORF">HPB49_015704</name>
</gene>
<proteinExistence type="predicted"/>
<protein>
    <submittedName>
        <fullName evidence="1">Uncharacterized protein</fullName>
    </submittedName>
</protein>
<evidence type="ECO:0000313" key="2">
    <source>
        <dbReference type="Proteomes" id="UP000821865"/>
    </source>
</evidence>
<dbReference type="EMBL" id="CM023477">
    <property type="protein sequence ID" value="KAH7937764.1"/>
    <property type="molecule type" value="Genomic_DNA"/>
</dbReference>
<reference evidence="1" key="1">
    <citation type="submission" date="2020-05" db="EMBL/GenBank/DDBJ databases">
        <title>Large-scale comparative analyses of tick genomes elucidate their genetic diversity and vector capacities.</title>
        <authorList>
            <person name="Jia N."/>
            <person name="Wang J."/>
            <person name="Shi W."/>
            <person name="Du L."/>
            <person name="Sun Y."/>
            <person name="Zhan W."/>
            <person name="Jiang J."/>
            <person name="Wang Q."/>
            <person name="Zhang B."/>
            <person name="Ji P."/>
            <person name="Sakyi L.B."/>
            <person name="Cui X."/>
            <person name="Yuan T."/>
            <person name="Jiang B."/>
            <person name="Yang W."/>
            <person name="Lam T.T.-Y."/>
            <person name="Chang Q."/>
            <person name="Ding S."/>
            <person name="Wang X."/>
            <person name="Zhu J."/>
            <person name="Ruan X."/>
            <person name="Zhao L."/>
            <person name="Wei J."/>
            <person name="Que T."/>
            <person name="Du C."/>
            <person name="Cheng J."/>
            <person name="Dai P."/>
            <person name="Han X."/>
            <person name="Huang E."/>
            <person name="Gao Y."/>
            <person name="Liu J."/>
            <person name="Shao H."/>
            <person name="Ye R."/>
            <person name="Li L."/>
            <person name="Wei W."/>
            <person name="Wang X."/>
            <person name="Wang C."/>
            <person name="Yang T."/>
            <person name="Huo Q."/>
            <person name="Li W."/>
            <person name="Guo W."/>
            <person name="Chen H."/>
            <person name="Zhou L."/>
            <person name="Ni X."/>
            <person name="Tian J."/>
            <person name="Zhou Y."/>
            <person name="Sheng Y."/>
            <person name="Liu T."/>
            <person name="Pan Y."/>
            <person name="Xia L."/>
            <person name="Li J."/>
            <person name="Zhao F."/>
            <person name="Cao W."/>
        </authorList>
    </citation>
    <scope>NUCLEOTIDE SEQUENCE</scope>
    <source>
        <strain evidence="1">Dsil-2018</strain>
    </source>
</reference>
<dbReference type="Proteomes" id="UP000821865">
    <property type="component" value="Chromosome 8"/>
</dbReference>
<keyword evidence="2" id="KW-1185">Reference proteome</keyword>
<organism evidence="1 2">
    <name type="scientific">Dermacentor silvarum</name>
    <name type="common">Tick</name>
    <dbReference type="NCBI Taxonomy" id="543639"/>
    <lineage>
        <taxon>Eukaryota</taxon>
        <taxon>Metazoa</taxon>
        <taxon>Ecdysozoa</taxon>
        <taxon>Arthropoda</taxon>
        <taxon>Chelicerata</taxon>
        <taxon>Arachnida</taxon>
        <taxon>Acari</taxon>
        <taxon>Parasitiformes</taxon>
        <taxon>Ixodida</taxon>
        <taxon>Ixodoidea</taxon>
        <taxon>Ixodidae</taxon>
        <taxon>Rhipicephalinae</taxon>
        <taxon>Dermacentor</taxon>
    </lineage>
</organism>
<evidence type="ECO:0000313" key="1">
    <source>
        <dbReference type="EMBL" id="KAH7937764.1"/>
    </source>
</evidence>